<dbReference type="Gene3D" id="3.10.110.10">
    <property type="entry name" value="Ubiquitin Conjugating Enzyme"/>
    <property type="match status" value="1"/>
</dbReference>
<evidence type="ECO:0000259" key="4">
    <source>
        <dbReference type="PROSITE" id="PS50127"/>
    </source>
</evidence>
<feature type="region of interest" description="Disordered" evidence="3">
    <location>
        <begin position="44"/>
        <end position="64"/>
    </location>
</feature>
<dbReference type="Proteomes" id="UP001434883">
    <property type="component" value="Unassembled WGS sequence"/>
</dbReference>
<evidence type="ECO:0000256" key="2">
    <source>
        <dbReference type="ARBA" id="ARBA00022786"/>
    </source>
</evidence>
<keyword evidence="2" id="KW-0833">Ubl conjugation pathway</keyword>
<keyword evidence="1" id="KW-0808">Transferase</keyword>
<evidence type="ECO:0000313" key="6">
    <source>
        <dbReference type="Proteomes" id="UP001434883"/>
    </source>
</evidence>
<proteinExistence type="predicted"/>
<sequence length="89" mass="10185">VCLSILNTWHGRPEEKWNPQTSSFLQVLVSVQSLILVAEPYFNEPGYERSRGTPSGTQSSREYDGNIRQATVKWAMLEQIRNPSPCFKE</sequence>
<feature type="domain" description="UBC core" evidence="4">
    <location>
        <begin position="1"/>
        <end position="76"/>
    </location>
</feature>
<dbReference type="SUPFAM" id="SSF54495">
    <property type="entry name" value="UBC-like"/>
    <property type="match status" value="1"/>
</dbReference>
<evidence type="ECO:0000313" key="5">
    <source>
        <dbReference type="EMBL" id="MEQ2197571.1"/>
    </source>
</evidence>
<dbReference type="InterPro" id="IPR016135">
    <property type="entry name" value="UBQ-conjugating_enzyme/RWD"/>
</dbReference>
<reference evidence="5 6" key="1">
    <citation type="submission" date="2021-06" db="EMBL/GenBank/DDBJ databases">
        <authorList>
            <person name="Palmer J.M."/>
        </authorList>
    </citation>
    <scope>NUCLEOTIDE SEQUENCE [LARGE SCALE GENOMIC DNA]</scope>
    <source>
        <strain evidence="5 6">XC_2019</strain>
        <tissue evidence="5">Muscle</tissue>
    </source>
</reference>
<dbReference type="PANTHER" id="PTHR46116:SF39">
    <property type="entry name" value="BACULOVIRAL IAP REPEAT-CONTAINING PROTEIN 6"/>
    <property type="match status" value="1"/>
</dbReference>
<accession>A0ABV0QQ72</accession>
<comment type="caution">
    <text evidence="5">The sequence shown here is derived from an EMBL/GenBank/DDBJ whole genome shotgun (WGS) entry which is preliminary data.</text>
</comment>
<evidence type="ECO:0000256" key="1">
    <source>
        <dbReference type="ARBA" id="ARBA00022679"/>
    </source>
</evidence>
<dbReference type="PANTHER" id="PTHR46116">
    <property type="entry name" value="(E3-INDEPENDENT) E2 UBIQUITIN-CONJUGATING ENZYME"/>
    <property type="match status" value="1"/>
</dbReference>
<evidence type="ECO:0000256" key="3">
    <source>
        <dbReference type="SAM" id="MobiDB-lite"/>
    </source>
</evidence>
<protein>
    <submittedName>
        <fullName evidence="5">Baculoviral IAP repeat-containing protein 6</fullName>
    </submittedName>
</protein>
<name>A0ABV0QQ72_9TELE</name>
<feature type="non-terminal residue" evidence="5">
    <location>
        <position position="89"/>
    </location>
</feature>
<dbReference type="PROSITE" id="PS50127">
    <property type="entry name" value="UBC_2"/>
    <property type="match status" value="1"/>
</dbReference>
<dbReference type="InterPro" id="IPR000608">
    <property type="entry name" value="UBC"/>
</dbReference>
<dbReference type="EMBL" id="JAHRIN010017842">
    <property type="protein sequence ID" value="MEQ2197571.1"/>
    <property type="molecule type" value="Genomic_DNA"/>
</dbReference>
<feature type="non-terminal residue" evidence="5">
    <location>
        <position position="1"/>
    </location>
</feature>
<organism evidence="5 6">
    <name type="scientific">Xenoophorus captivus</name>
    <dbReference type="NCBI Taxonomy" id="1517983"/>
    <lineage>
        <taxon>Eukaryota</taxon>
        <taxon>Metazoa</taxon>
        <taxon>Chordata</taxon>
        <taxon>Craniata</taxon>
        <taxon>Vertebrata</taxon>
        <taxon>Euteleostomi</taxon>
        <taxon>Actinopterygii</taxon>
        <taxon>Neopterygii</taxon>
        <taxon>Teleostei</taxon>
        <taxon>Neoteleostei</taxon>
        <taxon>Acanthomorphata</taxon>
        <taxon>Ovalentaria</taxon>
        <taxon>Atherinomorphae</taxon>
        <taxon>Cyprinodontiformes</taxon>
        <taxon>Goodeidae</taxon>
        <taxon>Xenoophorus</taxon>
    </lineage>
</organism>
<gene>
    <name evidence="5" type="primary">BIRC6_1</name>
    <name evidence="5" type="ORF">XENOCAPTIV_000425</name>
</gene>
<keyword evidence="6" id="KW-1185">Reference proteome</keyword>